<proteinExistence type="predicted"/>
<reference evidence="1 2" key="1">
    <citation type="submission" date="2012-02" db="EMBL/GenBank/DDBJ databases">
        <title>The Genome Sequence of Parabacteroides merdae CL03T12C32.</title>
        <authorList>
            <consortium name="The Broad Institute Genome Sequencing Platform"/>
            <person name="Earl A."/>
            <person name="Ward D."/>
            <person name="Feldgarden M."/>
            <person name="Gevers D."/>
            <person name="Zitomersky N.L."/>
            <person name="Coyne M.J."/>
            <person name="Comstock L.E."/>
            <person name="Young S.K."/>
            <person name="Zeng Q."/>
            <person name="Gargeya S."/>
            <person name="Fitzgerald M."/>
            <person name="Haas B."/>
            <person name="Abouelleil A."/>
            <person name="Alvarado L."/>
            <person name="Arachchi H.M."/>
            <person name="Berlin A."/>
            <person name="Chapman S.B."/>
            <person name="Gearin G."/>
            <person name="Goldberg J."/>
            <person name="Griggs A."/>
            <person name="Gujja S."/>
            <person name="Hansen M."/>
            <person name="Heiman D."/>
            <person name="Howarth C."/>
            <person name="Larimer J."/>
            <person name="Lui A."/>
            <person name="MacDonald P.J.P."/>
            <person name="McCowen C."/>
            <person name="Montmayeur A."/>
            <person name="Murphy C."/>
            <person name="Neiman D."/>
            <person name="Pearson M."/>
            <person name="Priest M."/>
            <person name="Roberts A."/>
            <person name="Saif S."/>
            <person name="Shea T."/>
            <person name="Sisk P."/>
            <person name="Stolte C."/>
            <person name="Sykes S."/>
            <person name="Wortman J."/>
            <person name="Nusbaum C."/>
            <person name="Birren B."/>
        </authorList>
    </citation>
    <scope>NUCLEOTIDE SEQUENCE [LARGE SCALE GENOMIC DNA]</scope>
    <source>
        <strain evidence="1 2">CL03T12C32</strain>
    </source>
</reference>
<name>K5ZYE3_9BACT</name>
<dbReference type="AlphaFoldDB" id="K5ZYE3"/>
<dbReference type="HOGENOM" id="CLU_3064424_0_0_10"/>
<accession>K5ZYE3</accession>
<protein>
    <submittedName>
        <fullName evidence="1">Uncharacterized protein</fullName>
    </submittedName>
</protein>
<gene>
    <name evidence="1" type="ORF">HMPREF1060_03313</name>
</gene>
<evidence type="ECO:0000313" key="2">
    <source>
        <dbReference type="Proteomes" id="UP000006271"/>
    </source>
</evidence>
<comment type="caution">
    <text evidence="1">The sequence shown here is derived from an EMBL/GenBank/DDBJ whole genome shotgun (WGS) entry which is preliminary data.</text>
</comment>
<dbReference type="EMBL" id="AGZQ01000023">
    <property type="protein sequence ID" value="EKN08443.1"/>
    <property type="molecule type" value="Genomic_DNA"/>
</dbReference>
<organism evidence="1 2">
    <name type="scientific">Parabacteroides merdae CL03T12C32</name>
    <dbReference type="NCBI Taxonomy" id="999420"/>
    <lineage>
        <taxon>Bacteria</taxon>
        <taxon>Pseudomonadati</taxon>
        <taxon>Bacteroidota</taxon>
        <taxon>Bacteroidia</taxon>
        <taxon>Bacteroidales</taxon>
        <taxon>Tannerellaceae</taxon>
        <taxon>Parabacteroides</taxon>
    </lineage>
</organism>
<evidence type="ECO:0000313" key="1">
    <source>
        <dbReference type="EMBL" id="EKN08443.1"/>
    </source>
</evidence>
<sequence length="53" mass="6147">MKTISLIIIELSNKLYDNVNKLHDNVCIAVIYIENKPMLKLLIEMTIELLLSM</sequence>
<dbReference type="Proteomes" id="UP000006271">
    <property type="component" value="Unassembled WGS sequence"/>
</dbReference>